<name>A0A6J4VIL6_9BACT</name>
<dbReference type="EMBL" id="CADCWG010000311">
    <property type="protein sequence ID" value="CAA9577412.1"/>
    <property type="molecule type" value="Genomic_DNA"/>
</dbReference>
<sequence length="45" mass="4522">WGSAAAAAPSRGGTGRRCPPATHGPGARKNRLGGRWAAHSMVLLG</sequence>
<feature type="region of interest" description="Disordered" evidence="1">
    <location>
        <begin position="1"/>
        <end position="33"/>
    </location>
</feature>
<evidence type="ECO:0000256" key="1">
    <source>
        <dbReference type="SAM" id="MobiDB-lite"/>
    </source>
</evidence>
<proteinExistence type="predicted"/>
<accession>A0A6J4VIL6</accession>
<feature type="non-terminal residue" evidence="2">
    <location>
        <position position="45"/>
    </location>
</feature>
<dbReference type="AlphaFoldDB" id="A0A6J4VIL6"/>
<evidence type="ECO:0000313" key="2">
    <source>
        <dbReference type="EMBL" id="CAA9577412.1"/>
    </source>
</evidence>
<protein>
    <submittedName>
        <fullName evidence="2">Uncharacterized protein</fullName>
    </submittedName>
</protein>
<gene>
    <name evidence="2" type="ORF">AVDCRST_MAG49-4398</name>
</gene>
<organism evidence="2">
    <name type="scientific">uncultured Thermomicrobiales bacterium</name>
    <dbReference type="NCBI Taxonomy" id="1645740"/>
    <lineage>
        <taxon>Bacteria</taxon>
        <taxon>Pseudomonadati</taxon>
        <taxon>Thermomicrobiota</taxon>
        <taxon>Thermomicrobia</taxon>
        <taxon>Thermomicrobiales</taxon>
        <taxon>environmental samples</taxon>
    </lineage>
</organism>
<feature type="non-terminal residue" evidence="2">
    <location>
        <position position="1"/>
    </location>
</feature>
<reference evidence="2" key="1">
    <citation type="submission" date="2020-02" db="EMBL/GenBank/DDBJ databases">
        <authorList>
            <person name="Meier V. D."/>
        </authorList>
    </citation>
    <scope>NUCLEOTIDE SEQUENCE</scope>
    <source>
        <strain evidence="2">AVDCRST_MAG49</strain>
    </source>
</reference>